<evidence type="ECO:0000256" key="1">
    <source>
        <dbReference type="SAM" id="MobiDB-lite"/>
    </source>
</evidence>
<feature type="region of interest" description="Disordered" evidence="1">
    <location>
        <begin position="211"/>
        <end position="237"/>
    </location>
</feature>
<reference evidence="2" key="1">
    <citation type="submission" date="2020-07" db="EMBL/GenBank/DDBJ databases">
        <authorList>
            <person name="Ferguson B K."/>
        </authorList>
    </citation>
    <scope>NUCLEOTIDE SEQUENCE</scope>
    <source>
        <strain evidence="2">L06</strain>
    </source>
</reference>
<feature type="region of interest" description="Disordered" evidence="1">
    <location>
        <begin position="1"/>
        <end position="35"/>
    </location>
</feature>
<gene>
    <name evidence="2" type="ORF">BBRV_LOCUS51926</name>
</gene>
<dbReference type="AlphaFoldDB" id="A0A6V7JLH6"/>
<feature type="compositionally biased region" description="Acidic residues" evidence="1">
    <location>
        <begin position="217"/>
        <end position="237"/>
    </location>
</feature>
<protein>
    <submittedName>
        <fullName evidence="2">Uncharacterized protein</fullName>
    </submittedName>
</protein>
<sequence>MMPSGYCENNKKTTAAVGETSSSGHNSEAVHSGRSKMKKKLTVRFSPVLVQIDPMDSWDLSWDSVSTDSSLDSVKMARGNFTTSSPINEEKSFNWGQGTIDGTFISGMIPKKQLDFEKYSRSVGILDEEYASDLVTRIVRTRSDSELFRAENIEEGILAFPLNRRHSYPEISNTSRKMSRQISMECLFRKMNLPDSMECGFKKLNRSRNDLDKIDLGSDDSESFESPTLEESEEVSF</sequence>
<evidence type="ECO:0000313" key="2">
    <source>
        <dbReference type="EMBL" id="CAD1551119.1"/>
    </source>
</evidence>
<accession>A0A6V7JLH6</accession>
<organism evidence="2">
    <name type="scientific">Bracon brevicornis</name>
    <dbReference type="NCBI Taxonomy" id="1563983"/>
    <lineage>
        <taxon>Eukaryota</taxon>
        <taxon>Metazoa</taxon>
        <taxon>Ecdysozoa</taxon>
        <taxon>Arthropoda</taxon>
        <taxon>Hexapoda</taxon>
        <taxon>Insecta</taxon>
        <taxon>Pterygota</taxon>
        <taxon>Neoptera</taxon>
        <taxon>Endopterygota</taxon>
        <taxon>Hymenoptera</taxon>
        <taxon>Apocrita</taxon>
        <taxon>Ichneumonoidea</taxon>
        <taxon>Braconidae</taxon>
        <taxon>Braconinae</taxon>
        <taxon>Bracon</taxon>
    </lineage>
</organism>
<name>A0A6V7JLH6_9HYME</name>
<dbReference type="EMBL" id="CADCXW020000016">
    <property type="protein sequence ID" value="CAD1551119.1"/>
    <property type="molecule type" value="Genomic_DNA"/>
</dbReference>
<proteinExistence type="predicted"/>